<dbReference type="RefSeq" id="WP_244877284.1">
    <property type="nucleotide sequence ID" value="NZ_CP003923.1"/>
</dbReference>
<dbReference type="EMBL" id="CP003923">
    <property type="protein sequence ID" value="AIC93436.1"/>
    <property type="molecule type" value="Genomic_DNA"/>
</dbReference>
<dbReference type="HOGENOM" id="CLU_965260_0_0_9"/>
<name>A0A060LQ48_9BACI</name>
<dbReference type="Proteomes" id="UP000027142">
    <property type="component" value="Chromosome"/>
</dbReference>
<dbReference type="STRING" id="1246626.BleG1_0828"/>
<protein>
    <recommendedName>
        <fullName evidence="1">DUF4240 domain-containing protein</fullName>
    </recommendedName>
</protein>
<sequence length="288" mass="33594">MDFNQGDVYAYQLPNGYYSVMKVLEYDVNNKRDGVLFTLTSYFDHAIPSLDDERLELPFKDYDRSVAETIDVNDLIFVGNRPLNQKEAERLLKTRGTIGGVSLFYFLIKPYVMWLDNHDPKSADLYLGELRKKEEAESEKKVTPLPSKAFWEIISLIDFDADDPLEKARDKLASMTEKQIIQFEKVLAQKLYKLDTEKHARSIGEAAYVDEETFFSPDFFLYARCLAVAKGKDFYEHVVKHPEAMPKDDEFEELLTLAAEAFEEKTEDEWDYVPSKDYETFSNERGWR</sequence>
<keyword evidence="3" id="KW-1185">Reference proteome</keyword>
<gene>
    <name evidence="2" type="ORF">BleG1_0828</name>
</gene>
<dbReference type="PATRIC" id="fig|1246626.3.peg.829"/>
<dbReference type="InterPro" id="IPR025334">
    <property type="entry name" value="DUF4240"/>
</dbReference>
<reference evidence="2 3" key="1">
    <citation type="journal article" date="2014" name="Gene">
        <title>A comparative genomic analysis of the alkalitolerant soil bacterium Bacillus lehensis G1.</title>
        <authorList>
            <person name="Noor Y.M."/>
            <person name="Samsulrizal N.H."/>
            <person name="Jema'on N.A."/>
            <person name="Low K.O."/>
            <person name="Ramli A.N."/>
            <person name="Alias N.I."/>
            <person name="Damis S.I."/>
            <person name="Fuzi S.F."/>
            <person name="Isa M.N."/>
            <person name="Murad A.M."/>
            <person name="Raih M.F."/>
            <person name="Bakar F.D."/>
            <person name="Najimudin N."/>
            <person name="Mahadi N.M."/>
            <person name="Illias R.M."/>
        </authorList>
    </citation>
    <scope>NUCLEOTIDE SEQUENCE [LARGE SCALE GENOMIC DNA]</scope>
    <source>
        <strain evidence="2 3">G1</strain>
    </source>
</reference>
<dbReference type="eggNOG" id="ENOG50337VW">
    <property type="taxonomic scope" value="Bacteria"/>
</dbReference>
<evidence type="ECO:0000313" key="3">
    <source>
        <dbReference type="Proteomes" id="UP000027142"/>
    </source>
</evidence>
<evidence type="ECO:0000313" key="2">
    <source>
        <dbReference type="EMBL" id="AIC93436.1"/>
    </source>
</evidence>
<feature type="domain" description="DUF4240" evidence="1">
    <location>
        <begin position="148"/>
        <end position="264"/>
    </location>
</feature>
<accession>A0A060LQ48</accession>
<evidence type="ECO:0000259" key="1">
    <source>
        <dbReference type="Pfam" id="PF14024"/>
    </source>
</evidence>
<organism evidence="2 3">
    <name type="scientific">Shouchella lehensis G1</name>
    <dbReference type="NCBI Taxonomy" id="1246626"/>
    <lineage>
        <taxon>Bacteria</taxon>
        <taxon>Bacillati</taxon>
        <taxon>Bacillota</taxon>
        <taxon>Bacilli</taxon>
        <taxon>Bacillales</taxon>
        <taxon>Bacillaceae</taxon>
        <taxon>Shouchella</taxon>
    </lineage>
</organism>
<proteinExistence type="predicted"/>
<dbReference type="KEGG" id="ble:BleG1_0828"/>
<dbReference type="AlphaFoldDB" id="A0A060LQ48"/>
<dbReference type="Pfam" id="PF14024">
    <property type="entry name" value="DUF4240"/>
    <property type="match status" value="1"/>
</dbReference>